<feature type="domain" description="Acyltransferase 3" evidence="2">
    <location>
        <begin position="4"/>
        <end position="312"/>
    </location>
</feature>
<feature type="transmembrane region" description="Helical" evidence="1">
    <location>
        <begin position="226"/>
        <end position="253"/>
    </location>
</feature>
<dbReference type="Proteomes" id="UP001064971">
    <property type="component" value="Chromosome"/>
</dbReference>
<evidence type="ECO:0000259" key="2">
    <source>
        <dbReference type="Pfam" id="PF01757"/>
    </source>
</evidence>
<proteinExistence type="predicted"/>
<keyword evidence="4" id="KW-1185">Reference proteome</keyword>
<keyword evidence="1" id="KW-0812">Transmembrane</keyword>
<feature type="transmembrane region" description="Helical" evidence="1">
    <location>
        <begin position="149"/>
        <end position="168"/>
    </location>
</feature>
<protein>
    <submittedName>
        <fullName evidence="3">O-antigen acetylase</fullName>
    </submittedName>
</protein>
<feature type="transmembrane region" description="Helical" evidence="1">
    <location>
        <begin position="43"/>
        <end position="62"/>
    </location>
</feature>
<accession>A0ABM8AAE5</accession>
<name>A0ABM8AAE5_9DEIO</name>
<dbReference type="Pfam" id="PF01757">
    <property type="entry name" value="Acyl_transf_3"/>
    <property type="match status" value="1"/>
</dbReference>
<evidence type="ECO:0000313" key="3">
    <source>
        <dbReference type="EMBL" id="BDP40647.1"/>
    </source>
</evidence>
<dbReference type="InterPro" id="IPR002656">
    <property type="entry name" value="Acyl_transf_3_dom"/>
</dbReference>
<evidence type="ECO:0000256" key="1">
    <source>
        <dbReference type="SAM" id="Phobius"/>
    </source>
</evidence>
<sequence length="342" mass="37051">MRLNSFDALRILAALAVMVSHAWQVTSGGIDTDPLYRLSDGQMTLGALAVTAFFGMSGYLVMGSWERRPDVVAFARARALRIWPALITVVAATVVLVGPVLSTDPGYWTGAQTWAYAQNLFLHQPPGGQRFLPGMFETNPLPRVVDGPLWTLEYEVGCYTAVLALGAARLLTRESVTALALALALIVWRVPGAQGQPWLYLPLAFATGAALHAWRTRVPWRRDLALAALLLVVAGTAGTGLRPLASTAGLYALLHLGRGWRLAGWGRWGDPSYGIYLWGMLVQQVVVSLGCGLTPASNLLISVPMTVVLAYTSWHLVERRALALKDRPALHLPSILARVRDA</sequence>
<evidence type="ECO:0000313" key="4">
    <source>
        <dbReference type="Proteomes" id="UP001064971"/>
    </source>
</evidence>
<gene>
    <name evidence="3" type="ORF">DAETH_06160</name>
</gene>
<feature type="transmembrane region" description="Helical" evidence="1">
    <location>
        <begin position="299"/>
        <end position="317"/>
    </location>
</feature>
<keyword evidence="1" id="KW-0472">Membrane</keyword>
<reference evidence="3" key="1">
    <citation type="submission" date="2022-07" db="EMBL/GenBank/DDBJ databases">
        <title>Complete Genome Sequence of the Radioresistant Bacterium Deinococcus aetherius ST0316, Isolated from the Air Dust collected in Lower Stratosphere above Japan.</title>
        <authorList>
            <person name="Satoh K."/>
            <person name="Hagiwara K."/>
            <person name="Katsumata K."/>
            <person name="Kubo A."/>
            <person name="Yokobori S."/>
            <person name="Yamagishi A."/>
            <person name="Oono Y."/>
            <person name="Narumi I."/>
        </authorList>
    </citation>
    <scope>NUCLEOTIDE SEQUENCE</scope>
    <source>
        <strain evidence="3">ST0316</strain>
    </source>
</reference>
<organism evidence="3 4">
    <name type="scientific">Deinococcus aetherius</name>
    <dbReference type="NCBI Taxonomy" id="200252"/>
    <lineage>
        <taxon>Bacteria</taxon>
        <taxon>Thermotogati</taxon>
        <taxon>Deinococcota</taxon>
        <taxon>Deinococci</taxon>
        <taxon>Deinococcales</taxon>
        <taxon>Deinococcaceae</taxon>
        <taxon>Deinococcus</taxon>
    </lineage>
</organism>
<dbReference type="PANTHER" id="PTHR23028:SF53">
    <property type="entry name" value="ACYL_TRANSF_3 DOMAIN-CONTAINING PROTEIN"/>
    <property type="match status" value="1"/>
</dbReference>
<dbReference type="InterPro" id="IPR050879">
    <property type="entry name" value="Acyltransferase_3"/>
</dbReference>
<feature type="transmembrane region" description="Helical" evidence="1">
    <location>
        <begin position="82"/>
        <end position="101"/>
    </location>
</feature>
<dbReference type="EMBL" id="AP026560">
    <property type="protein sequence ID" value="BDP40647.1"/>
    <property type="molecule type" value="Genomic_DNA"/>
</dbReference>
<keyword evidence="1" id="KW-1133">Transmembrane helix</keyword>
<dbReference type="RefSeq" id="WP_264776475.1">
    <property type="nucleotide sequence ID" value="NZ_AP026560.1"/>
</dbReference>
<dbReference type="PANTHER" id="PTHR23028">
    <property type="entry name" value="ACETYLTRANSFERASE"/>
    <property type="match status" value="1"/>
</dbReference>